<gene>
    <name evidence="1" type="ORF">L484_000274</name>
</gene>
<keyword evidence="2" id="KW-1185">Reference proteome</keyword>
<organism evidence="1 2">
    <name type="scientific">Morus notabilis</name>
    <dbReference type="NCBI Taxonomy" id="981085"/>
    <lineage>
        <taxon>Eukaryota</taxon>
        <taxon>Viridiplantae</taxon>
        <taxon>Streptophyta</taxon>
        <taxon>Embryophyta</taxon>
        <taxon>Tracheophyta</taxon>
        <taxon>Spermatophyta</taxon>
        <taxon>Magnoliopsida</taxon>
        <taxon>eudicotyledons</taxon>
        <taxon>Gunneridae</taxon>
        <taxon>Pentapetalae</taxon>
        <taxon>rosids</taxon>
        <taxon>fabids</taxon>
        <taxon>Rosales</taxon>
        <taxon>Moraceae</taxon>
        <taxon>Moreae</taxon>
        <taxon>Morus</taxon>
    </lineage>
</organism>
<reference evidence="2" key="1">
    <citation type="submission" date="2013-01" db="EMBL/GenBank/DDBJ databases">
        <title>Draft Genome Sequence of a Mulberry Tree, Morus notabilis C.K. Schneid.</title>
        <authorList>
            <person name="He N."/>
            <person name="Zhao S."/>
        </authorList>
    </citation>
    <scope>NUCLEOTIDE SEQUENCE</scope>
</reference>
<proteinExistence type="predicted"/>
<name>W9T1F7_9ROSA</name>
<dbReference type="Proteomes" id="UP000030645">
    <property type="component" value="Unassembled WGS sequence"/>
</dbReference>
<evidence type="ECO:0000313" key="2">
    <source>
        <dbReference type="Proteomes" id="UP000030645"/>
    </source>
</evidence>
<accession>W9T1F7</accession>
<dbReference type="AlphaFoldDB" id="W9T1F7"/>
<evidence type="ECO:0000313" key="1">
    <source>
        <dbReference type="EMBL" id="EXC36015.1"/>
    </source>
</evidence>
<protein>
    <submittedName>
        <fullName evidence="1">Uncharacterized protein</fullName>
    </submittedName>
</protein>
<dbReference type="EMBL" id="KE619496">
    <property type="protein sequence ID" value="EXC36015.1"/>
    <property type="molecule type" value="Genomic_DNA"/>
</dbReference>
<sequence length="67" mass="7429">MLTLSAMAIGHELMNFPSLFLEFSPKVNNHYSLVCLYRLASSSCGTHTRWIPSPAVVHVVPLKNSLT</sequence>